<name>A0A840DWV8_9BACT</name>
<dbReference type="EMBL" id="JACIFF010000001">
    <property type="protein sequence ID" value="MBB4077694.1"/>
    <property type="molecule type" value="Genomic_DNA"/>
</dbReference>
<dbReference type="GO" id="GO:0070497">
    <property type="term" value="F:6-carboxytetrahydropterin synthase activity"/>
    <property type="evidence" value="ECO:0007669"/>
    <property type="project" value="UniProtKB-EC"/>
</dbReference>
<evidence type="ECO:0000256" key="5">
    <source>
        <dbReference type="ARBA" id="ARBA00018141"/>
    </source>
</evidence>
<sequence>MHYLTRRETFNAAHKLAVKDWPDDKNKEIFGKCANHNWHGHNYDLRVTVSGTPDPMTGFVLDAKKLSDLVRREVVDKLDHSNLNLDIDWFADGKQPTTENLTTQIFQRLEAGVAELGASLYRVRLYETENIYADYYGPAGRK</sequence>
<dbReference type="PANTHER" id="PTHR12589">
    <property type="entry name" value="PYRUVOYL TETRAHYDROBIOPTERIN SYNTHASE"/>
    <property type="match status" value="1"/>
</dbReference>
<dbReference type="Gene3D" id="3.30.479.10">
    <property type="entry name" value="6-pyruvoyl tetrahydropterin synthase/QueD"/>
    <property type="match status" value="1"/>
</dbReference>
<dbReference type="RefSeq" id="WP_183493938.1">
    <property type="nucleotide sequence ID" value="NZ_JACIFF010000001.1"/>
</dbReference>
<comment type="caution">
    <text evidence="11">The sequence shown here is derived from an EMBL/GenBank/DDBJ whole genome shotgun (WGS) entry which is preliminary data.</text>
</comment>
<comment type="cofactor">
    <cofactor evidence="1">
        <name>Zn(2+)</name>
        <dbReference type="ChEBI" id="CHEBI:29105"/>
    </cofactor>
</comment>
<evidence type="ECO:0000256" key="1">
    <source>
        <dbReference type="ARBA" id="ARBA00001947"/>
    </source>
</evidence>
<dbReference type="InterPro" id="IPR038418">
    <property type="entry name" value="6-PTP_synth/QueD_sf"/>
</dbReference>
<dbReference type="UniPathway" id="UPA00391"/>
<evidence type="ECO:0000256" key="10">
    <source>
        <dbReference type="ARBA" id="ARBA00048807"/>
    </source>
</evidence>
<keyword evidence="7" id="KW-0862">Zinc</keyword>
<evidence type="ECO:0000256" key="3">
    <source>
        <dbReference type="ARBA" id="ARBA00008900"/>
    </source>
</evidence>
<comment type="catalytic activity">
    <reaction evidence="10">
        <text>7,8-dihydroneopterin 3'-triphosphate + H2O = 6-carboxy-5,6,7,8-tetrahydropterin + triphosphate + acetaldehyde + 2 H(+)</text>
        <dbReference type="Rhea" id="RHEA:27966"/>
        <dbReference type="ChEBI" id="CHEBI:15343"/>
        <dbReference type="ChEBI" id="CHEBI:15377"/>
        <dbReference type="ChEBI" id="CHEBI:15378"/>
        <dbReference type="ChEBI" id="CHEBI:18036"/>
        <dbReference type="ChEBI" id="CHEBI:58462"/>
        <dbReference type="ChEBI" id="CHEBI:61032"/>
        <dbReference type="EC" id="4.1.2.50"/>
    </reaction>
</comment>
<dbReference type="GO" id="GO:0046872">
    <property type="term" value="F:metal ion binding"/>
    <property type="evidence" value="ECO:0007669"/>
    <property type="project" value="UniProtKB-KW"/>
</dbReference>
<evidence type="ECO:0000313" key="12">
    <source>
        <dbReference type="Proteomes" id="UP000576209"/>
    </source>
</evidence>
<dbReference type="FunFam" id="3.30.479.10:FF:000003">
    <property type="entry name" value="6-pyruvoyl tetrahydrobiopterin synthase"/>
    <property type="match status" value="1"/>
</dbReference>
<dbReference type="PANTHER" id="PTHR12589:SF7">
    <property type="entry name" value="6-PYRUVOYL TETRAHYDROBIOPTERIN SYNTHASE"/>
    <property type="match status" value="1"/>
</dbReference>
<accession>A0A840DWV8</accession>
<dbReference type="InterPro" id="IPR007115">
    <property type="entry name" value="6-PTP_synth/QueD"/>
</dbReference>
<evidence type="ECO:0000256" key="2">
    <source>
        <dbReference type="ARBA" id="ARBA00005061"/>
    </source>
</evidence>
<dbReference type="EC" id="4.1.2.50" evidence="4"/>
<proteinExistence type="inferred from homology"/>
<keyword evidence="12" id="KW-1185">Reference proteome</keyword>
<evidence type="ECO:0000256" key="7">
    <source>
        <dbReference type="ARBA" id="ARBA00022833"/>
    </source>
</evidence>
<organism evidence="11 12">
    <name type="scientific">Neolewinella aquimaris</name>
    <dbReference type="NCBI Taxonomy" id="1835722"/>
    <lineage>
        <taxon>Bacteria</taxon>
        <taxon>Pseudomonadati</taxon>
        <taxon>Bacteroidota</taxon>
        <taxon>Saprospiria</taxon>
        <taxon>Saprospirales</taxon>
        <taxon>Lewinellaceae</taxon>
        <taxon>Neolewinella</taxon>
    </lineage>
</organism>
<comment type="similarity">
    <text evidence="3">Belongs to the PTPS family. QueD subfamily.</text>
</comment>
<gene>
    <name evidence="11" type="ORF">GGR28_000295</name>
</gene>
<evidence type="ECO:0000256" key="6">
    <source>
        <dbReference type="ARBA" id="ARBA00022723"/>
    </source>
</evidence>
<evidence type="ECO:0000256" key="8">
    <source>
        <dbReference type="ARBA" id="ARBA00023239"/>
    </source>
</evidence>
<dbReference type="SUPFAM" id="SSF55620">
    <property type="entry name" value="Tetrahydrobiopterin biosynthesis enzymes-like"/>
    <property type="match status" value="1"/>
</dbReference>
<dbReference type="Proteomes" id="UP000576209">
    <property type="component" value="Unassembled WGS sequence"/>
</dbReference>
<reference evidence="11 12" key="1">
    <citation type="submission" date="2020-08" db="EMBL/GenBank/DDBJ databases">
        <title>Genomic Encyclopedia of Type Strains, Phase IV (KMG-IV): sequencing the most valuable type-strain genomes for metagenomic binning, comparative biology and taxonomic classification.</title>
        <authorList>
            <person name="Goeker M."/>
        </authorList>
    </citation>
    <scope>NUCLEOTIDE SEQUENCE [LARGE SCALE GENOMIC DNA]</scope>
    <source>
        <strain evidence="11 12">DSM 105137</strain>
    </source>
</reference>
<dbReference type="Pfam" id="PF01242">
    <property type="entry name" value="PTPS"/>
    <property type="match status" value="1"/>
</dbReference>
<evidence type="ECO:0000313" key="11">
    <source>
        <dbReference type="EMBL" id="MBB4077694.1"/>
    </source>
</evidence>
<evidence type="ECO:0000256" key="4">
    <source>
        <dbReference type="ARBA" id="ARBA00012982"/>
    </source>
</evidence>
<evidence type="ECO:0000256" key="9">
    <source>
        <dbReference type="ARBA" id="ARBA00031449"/>
    </source>
</evidence>
<keyword evidence="8 11" id="KW-0456">Lyase</keyword>
<comment type="pathway">
    <text evidence="2">Purine metabolism; 7-cyano-7-deazaguanine biosynthesis.</text>
</comment>
<dbReference type="AlphaFoldDB" id="A0A840DWV8"/>
<protein>
    <recommendedName>
        <fullName evidence="5">6-carboxy-5,6,7,8-tetrahydropterin synthase</fullName>
        <ecNumber evidence="4">4.1.2.50</ecNumber>
    </recommendedName>
    <alternativeName>
        <fullName evidence="9">Queuosine biosynthesis protein QueD</fullName>
    </alternativeName>
</protein>
<keyword evidence="6" id="KW-0479">Metal-binding</keyword>